<accession>A0A362X3I1</accession>
<organism evidence="1 2">
    <name type="scientific">Jejuia pallidilutea</name>
    <dbReference type="NCBI Taxonomy" id="504487"/>
    <lineage>
        <taxon>Bacteria</taxon>
        <taxon>Pseudomonadati</taxon>
        <taxon>Bacteroidota</taxon>
        <taxon>Flavobacteriia</taxon>
        <taxon>Flavobacteriales</taxon>
        <taxon>Flavobacteriaceae</taxon>
        <taxon>Jejuia</taxon>
    </lineage>
</organism>
<dbReference type="EMBL" id="PVEO01000005">
    <property type="protein sequence ID" value="PQV48463.1"/>
    <property type="molecule type" value="Genomic_DNA"/>
</dbReference>
<reference evidence="1 2" key="1">
    <citation type="submission" date="2018-02" db="EMBL/GenBank/DDBJ databases">
        <title>Genomic Encyclopedia of Archaeal and Bacterial Type Strains, Phase II (KMG-II): from individual species to whole genera.</title>
        <authorList>
            <person name="Goeker M."/>
        </authorList>
    </citation>
    <scope>NUCLEOTIDE SEQUENCE [LARGE SCALE GENOMIC DNA]</scope>
    <source>
        <strain evidence="1 2">DSM 21165</strain>
    </source>
</reference>
<evidence type="ECO:0000313" key="2">
    <source>
        <dbReference type="Proteomes" id="UP000251545"/>
    </source>
</evidence>
<comment type="caution">
    <text evidence="1">The sequence shown here is derived from an EMBL/GenBank/DDBJ whole genome shotgun (WGS) entry which is preliminary data.</text>
</comment>
<dbReference type="RefSeq" id="WP_105473888.1">
    <property type="nucleotide sequence ID" value="NZ_PVEO01000005.1"/>
</dbReference>
<name>A0A362X3I1_9FLAO</name>
<dbReference type="Proteomes" id="UP000251545">
    <property type="component" value="Unassembled WGS sequence"/>
</dbReference>
<proteinExistence type="predicted"/>
<dbReference type="AlphaFoldDB" id="A0A362X3I1"/>
<protein>
    <submittedName>
        <fullName evidence="1">Uncharacterized protein</fullName>
    </submittedName>
</protein>
<sequence>MKFTAKTDGSDPAPARTPFNSSGNIITIRFNLAVATDATLAIDLAGTILHESIHAELHRLKLTNNSGPNPLPASLFNWYMQMWSFYEAINNEDFDDPLDVLNQTAADSQHNLMAFRFIDPIASGLREFDENSYPLDNYKHYVWSDGLDEYGLDAGYITDNELTRLSILSKIVRDDNHKNTCD</sequence>
<gene>
    <name evidence="1" type="ORF">CLV33_105323</name>
</gene>
<evidence type="ECO:0000313" key="1">
    <source>
        <dbReference type="EMBL" id="PQV48463.1"/>
    </source>
</evidence>